<keyword evidence="7" id="KW-0067">ATP-binding</keyword>
<keyword evidence="9" id="KW-1133">Transmembrane helix</keyword>
<feature type="domain" description="Signal transduction histidine kinase subgroup 3 dimerisation and phosphoacceptor" evidence="10">
    <location>
        <begin position="171"/>
        <end position="236"/>
    </location>
</feature>
<dbReference type="GO" id="GO:0016020">
    <property type="term" value="C:membrane"/>
    <property type="evidence" value="ECO:0007669"/>
    <property type="project" value="InterPro"/>
</dbReference>
<evidence type="ECO:0000259" key="10">
    <source>
        <dbReference type="Pfam" id="PF07730"/>
    </source>
</evidence>
<evidence type="ECO:0000256" key="4">
    <source>
        <dbReference type="ARBA" id="ARBA00022679"/>
    </source>
</evidence>
<evidence type="ECO:0000256" key="3">
    <source>
        <dbReference type="ARBA" id="ARBA00022553"/>
    </source>
</evidence>
<dbReference type="Gene3D" id="1.20.5.1930">
    <property type="match status" value="1"/>
</dbReference>
<dbReference type="SUPFAM" id="SSF55874">
    <property type="entry name" value="ATPase domain of HSP90 chaperone/DNA topoisomerase II/histidine kinase"/>
    <property type="match status" value="1"/>
</dbReference>
<reference evidence="11 12" key="1">
    <citation type="submission" date="2018-12" db="EMBL/GenBank/DDBJ databases">
        <authorList>
            <person name="Li F."/>
        </authorList>
    </citation>
    <scope>NUCLEOTIDE SEQUENCE [LARGE SCALE GENOMIC DNA]</scope>
    <source>
        <strain evidence="11 12">EGI 6500705</strain>
    </source>
</reference>
<dbReference type="EMBL" id="RZGZ01000001">
    <property type="protein sequence ID" value="RUR03633.1"/>
    <property type="molecule type" value="Genomic_DNA"/>
</dbReference>
<name>A0A433JXH0_9MICO</name>
<sequence length="364" mass="38811">MIVFVWATALLERGDGLEAALTVFIGGLVWVGATVPLLLDYRNTAELTAASRRRRAIAPIAASAAYGVVALLVSGVWTFAAVPLIAAIVLLTWPPGVRRRITVGSIVVIAALWFIDTRSTLRAEDVSSLYIIGFFSIMLPLMSVISVWWWDVLDMMNRARASEGRLAATQERLRVATDVHDLQGHHLQVIALQLELAERLLAADPAAALEQVQAARVSVAEARQGTRDLATRFRSAPLSVELANAVDLLRAAGTVAERTADPDVDSAPGDVFGPVIRETTTNVLRHGGGAWARLSLTRTGGAWRFEIANDAGAERPADAGTGGGSGLEGIARRAADAGGTLEVRPEKQSFTVIVTVPITTEDAR</sequence>
<dbReference type="GO" id="GO:0005524">
    <property type="term" value="F:ATP binding"/>
    <property type="evidence" value="ECO:0007669"/>
    <property type="project" value="UniProtKB-KW"/>
</dbReference>
<dbReference type="Pfam" id="PF07730">
    <property type="entry name" value="HisKA_3"/>
    <property type="match status" value="1"/>
</dbReference>
<gene>
    <name evidence="11" type="ORF">ELQ94_00900</name>
</gene>
<dbReference type="PANTHER" id="PTHR24421">
    <property type="entry name" value="NITRATE/NITRITE SENSOR PROTEIN NARX-RELATED"/>
    <property type="match status" value="1"/>
</dbReference>
<dbReference type="EC" id="2.7.13.3" evidence="2"/>
<evidence type="ECO:0000313" key="12">
    <source>
        <dbReference type="Proteomes" id="UP000274909"/>
    </source>
</evidence>
<keyword evidence="3" id="KW-0597">Phosphoprotein</keyword>
<comment type="caution">
    <text evidence="11">The sequence shown here is derived from an EMBL/GenBank/DDBJ whole genome shotgun (WGS) entry which is preliminary data.</text>
</comment>
<keyword evidence="4" id="KW-0808">Transferase</keyword>
<dbReference type="AlphaFoldDB" id="A0A433JXH0"/>
<proteinExistence type="predicted"/>
<keyword evidence="8" id="KW-0902">Two-component regulatory system</keyword>
<evidence type="ECO:0000256" key="2">
    <source>
        <dbReference type="ARBA" id="ARBA00012438"/>
    </source>
</evidence>
<evidence type="ECO:0000313" key="11">
    <source>
        <dbReference type="EMBL" id="RUR03633.1"/>
    </source>
</evidence>
<evidence type="ECO:0000256" key="8">
    <source>
        <dbReference type="ARBA" id="ARBA00023012"/>
    </source>
</evidence>
<keyword evidence="5" id="KW-0547">Nucleotide-binding</keyword>
<accession>A0A433JXH0</accession>
<evidence type="ECO:0000256" key="1">
    <source>
        <dbReference type="ARBA" id="ARBA00000085"/>
    </source>
</evidence>
<evidence type="ECO:0000256" key="6">
    <source>
        <dbReference type="ARBA" id="ARBA00022777"/>
    </source>
</evidence>
<evidence type="ECO:0000256" key="7">
    <source>
        <dbReference type="ARBA" id="ARBA00022840"/>
    </source>
</evidence>
<keyword evidence="6 11" id="KW-0418">Kinase</keyword>
<feature type="transmembrane region" description="Helical" evidence="9">
    <location>
        <begin position="20"/>
        <end position="39"/>
    </location>
</feature>
<protein>
    <recommendedName>
        <fullName evidence="2">histidine kinase</fullName>
        <ecNumber evidence="2">2.7.13.3</ecNumber>
    </recommendedName>
</protein>
<organism evidence="11 12">
    <name type="scientific">Labedella endophytica</name>
    <dbReference type="NCBI Taxonomy" id="1523160"/>
    <lineage>
        <taxon>Bacteria</taxon>
        <taxon>Bacillati</taxon>
        <taxon>Actinomycetota</taxon>
        <taxon>Actinomycetes</taxon>
        <taxon>Micrococcales</taxon>
        <taxon>Microbacteriaceae</taxon>
        <taxon>Labedella</taxon>
    </lineage>
</organism>
<dbReference type="InterPro" id="IPR036890">
    <property type="entry name" value="HATPase_C_sf"/>
</dbReference>
<dbReference type="PANTHER" id="PTHR24421:SF10">
    <property type="entry name" value="NITRATE_NITRITE SENSOR PROTEIN NARQ"/>
    <property type="match status" value="1"/>
</dbReference>
<dbReference type="Gene3D" id="3.30.565.10">
    <property type="entry name" value="Histidine kinase-like ATPase, C-terminal domain"/>
    <property type="match status" value="1"/>
</dbReference>
<feature type="transmembrane region" description="Helical" evidence="9">
    <location>
        <begin position="97"/>
        <end position="115"/>
    </location>
</feature>
<dbReference type="Proteomes" id="UP000274909">
    <property type="component" value="Unassembled WGS sequence"/>
</dbReference>
<evidence type="ECO:0000256" key="5">
    <source>
        <dbReference type="ARBA" id="ARBA00022741"/>
    </source>
</evidence>
<dbReference type="GO" id="GO:0000155">
    <property type="term" value="F:phosphorelay sensor kinase activity"/>
    <property type="evidence" value="ECO:0007669"/>
    <property type="project" value="InterPro"/>
</dbReference>
<feature type="transmembrane region" description="Helical" evidence="9">
    <location>
        <begin position="60"/>
        <end position="91"/>
    </location>
</feature>
<evidence type="ECO:0000256" key="9">
    <source>
        <dbReference type="SAM" id="Phobius"/>
    </source>
</evidence>
<dbReference type="InterPro" id="IPR050482">
    <property type="entry name" value="Sensor_HK_TwoCompSys"/>
</dbReference>
<dbReference type="GO" id="GO:0046983">
    <property type="term" value="F:protein dimerization activity"/>
    <property type="evidence" value="ECO:0007669"/>
    <property type="project" value="InterPro"/>
</dbReference>
<dbReference type="InterPro" id="IPR011712">
    <property type="entry name" value="Sig_transdc_His_kin_sub3_dim/P"/>
</dbReference>
<keyword evidence="9" id="KW-0812">Transmembrane</keyword>
<comment type="catalytic activity">
    <reaction evidence="1">
        <text>ATP + protein L-histidine = ADP + protein N-phospho-L-histidine.</text>
        <dbReference type="EC" id="2.7.13.3"/>
    </reaction>
</comment>
<keyword evidence="9" id="KW-0472">Membrane</keyword>
<dbReference type="OrthoDB" id="5241784at2"/>
<keyword evidence="12" id="KW-1185">Reference proteome</keyword>
<feature type="transmembrane region" description="Helical" evidence="9">
    <location>
        <begin position="127"/>
        <end position="150"/>
    </location>
</feature>